<reference evidence="3 4" key="1">
    <citation type="submission" date="2023-05" db="EMBL/GenBank/DDBJ databases">
        <title>Streptantibioticus silvisoli sp. nov., acidotolerant actinomycetes 1 from pine litter.</title>
        <authorList>
            <person name="Swiecimska M."/>
            <person name="Golinska P."/>
            <person name="Sangal V."/>
            <person name="Wachnowicz B."/>
            <person name="Goodfellow M."/>
        </authorList>
    </citation>
    <scope>NUCLEOTIDE SEQUENCE [LARGE SCALE GENOMIC DNA]</scope>
    <source>
        <strain evidence="3 4">SL54</strain>
    </source>
</reference>
<evidence type="ECO:0008006" key="5">
    <source>
        <dbReference type="Google" id="ProtNLM"/>
    </source>
</evidence>
<gene>
    <name evidence="3" type="ORF">POF43_029630</name>
</gene>
<evidence type="ECO:0000313" key="4">
    <source>
        <dbReference type="Proteomes" id="UP001156398"/>
    </source>
</evidence>
<evidence type="ECO:0000313" key="3">
    <source>
        <dbReference type="EMBL" id="MDI5966843.1"/>
    </source>
</evidence>
<accession>A0ABT6WA87</accession>
<feature type="signal peptide" evidence="2">
    <location>
        <begin position="1"/>
        <end position="22"/>
    </location>
</feature>
<protein>
    <recommendedName>
        <fullName evidence="5">Lipoprotein</fullName>
    </recommendedName>
</protein>
<dbReference type="RefSeq" id="WP_271322367.1">
    <property type="nucleotide sequence ID" value="NZ_JAAGKO020000062.1"/>
</dbReference>
<keyword evidence="4" id="KW-1185">Reference proteome</keyword>
<name>A0ABT6WA87_9ACTN</name>
<keyword evidence="2" id="KW-0732">Signal</keyword>
<sequence>MKTTGMKTAALIAIVAALTAGCGTSSSPHPSPTHATPTPSSTLPAPTKSELLTQVVTGEGKPVISHGERGAGWNSPKLDLKPGKYIVKIACYGAGKIGGKLSYHNSWSSTCQAGNVSVNSEQDVASTTPLTISIAVDPTVTWAIAVFQ</sequence>
<feature type="chain" id="PRO_5047334648" description="Lipoprotein" evidence="2">
    <location>
        <begin position="23"/>
        <end position="148"/>
    </location>
</feature>
<feature type="region of interest" description="Disordered" evidence="1">
    <location>
        <begin position="23"/>
        <end position="46"/>
    </location>
</feature>
<evidence type="ECO:0000256" key="1">
    <source>
        <dbReference type="SAM" id="MobiDB-lite"/>
    </source>
</evidence>
<comment type="caution">
    <text evidence="3">The sequence shown here is derived from an EMBL/GenBank/DDBJ whole genome shotgun (WGS) entry which is preliminary data.</text>
</comment>
<organism evidence="3 4">
    <name type="scientific">Streptantibioticus silvisoli</name>
    <dbReference type="NCBI Taxonomy" id="2705255"/>
    <lineage>
        <taxon>Bacteria</taxon>
        <taxon>Bacillati</taxon>
        <taxon>Actinomycetota</taxon>
        <taxon>Actinomycetes</taxon>
        <taxon>Kitasatosporales</taxon>
        <taxon>Streptomycetaceae</taxon>
        <taxon>Streptantibioticus</taxon>
    </lineage>
</organism>
<dbReference type="PROSITE" id="PS51257">
    <property type="entry name" value="PROKAR_LIPOPROTEIN"/>
    <property type="match status" value="1"/>
</dbReference>
<dbReference type="Proteomes" id="UP001156398">
    <property type="component" value="Unassembled WGS sequence"/>
</dbReference>
<evidence type="ECO:0000256" key="2">
    <source>
        <dbReference type="SAM" id="SignalP"/>
    </source>
</evidence>
<proteinExistence type="predicted"/>
<dbReference type="EMBL" id="JAAGKO020000062">
    <property type="protein sequence ID" value="MDI5966843.1"/>
    <property type="molecule type" value="Genomic_DNA"/>
</dbReference>